<evidence type="ECO:0008006" key="3">
    <source>
        <dbReference type="Google" id="ProtNLM"/>
    </source>
</evidence>
<sequence length="178" mass="21088">MNLQQIDPDCSKLRDDEKWKILHEFGHTLGFLHEHQSPARITELTFDDYVYKYYDYKAEWPREVTESEVTNIINEEKISNYTDFDPKSIIMYPIVASCNLERIDIPKNVELSDMDKALAMLHYPRFVPHEEASEWTIEHALDVLGVHGNTRDRILQSRCPKEIYSLFTLWNKKRIQGL</sequence>
<keyword evidence="2" id="KW-1185">Reference proteome</keyword>
<name>A0AAD5V7G1_9APHY</name>
<reference evidence="1" key="1">
    <citation type="submission" date="2022-07" db="EMBL/GenBank/DDBJ databases">
        <title>Genome Sequence of Physisporinus lineatus.</title>
        <authorList>
            <person name="Buettner E."/>
        </authorList>
    </citation>
    <scope>NUCLEOTIDE SEQUENCE</scope>
    <source>
        <strain evidence="1">VT162</strain>
    </source>
</reference>
<dbReference type="AlphaFoldDB" id="A0AAD5V7G1"/>
<comment type="caution">
    <text evidence="1">The sequence shown here is derived from an EMBL/GenBank/DDBJ whole genome shotgun (WGS) entry which is preliminary data.</text>
</comment>
<organism evidence="1 2">
    <name type="scientific">Meripilus lineatus</name>
    <dbReference type="NCBI Taxonomy" id="2056292"/>
    <lineage>
        <taxon>Eukaryota</taxon>
        <taxon>Fungi</taxon>
        <taxon>Dikarya</taxon>
        <taxon>Basidiomycota</taxon>
        <taxon>Agaricomycotina</taxon>
        <taxon>Agaricomycetes</taxon>
        <taxon>Polyporales</taxon>
        <taxon>Meripilaceae</taxon>
        <taxon>Meripilus</taxon>
    </lineage>
</organism>
<accession>A0AAD5V7G1</accession>
<dbReference type="InterPro" id="IPR024079">
    <property type="entry name" value="MetalloPept_cat_dom_sf"/>
</dbReference>
<dbReference type="SUPFAM" id="SSF55486">
    <property type="entry name" value="Metalloproteases ('zincins'), catalytic domain"/>
    <property type="match status" value="1"/>
</dbReference>
<proteinExistence type="predicted"/>
<gene>
    <name evidence="1" type="ORF">NLI96_g3096</name>
</gene>
<protein>
    <recommendedName>
        <fullName evidence="3">Metalloendopeptidase</fullName>
    </recommendedName>
</protein>
<dbReference type="Gene3D" id="3.40.390.10">
    <property type="entry name" value="Collagenase (Catalytic Domain)"/>
    <property type="match status" value="1"/>
</dbReference>
<dbReference type="GO" id="GO:0008237">
    <property type="term" value="F:metallopeptidase activity"/>
    <property type="evidence" value="ECO:0007669"/>
    <property type="project" value="InterPro"/>
</dbReference>
<evidence type="ECO:0000313" key="2">
    <source>
        <dbReference type="Proteomes" id="UP001212997"/>
    </source>
</evidence>
<dbReference type="EMBL" id="JANAWD010000075">
    <property type="protein sequence ID" value="KAJ3488070.1"/>
    <property type="molecule type" value="Genomic_DNA"/>
</dbReference>
<evidence type="ECO:0000313" key="1">
    <source>
        <dbReference type="EMBL" id="KAJ3488070.1"/>
    </source>
</evidence>
<dbReference type="Proteomes" id="UP001212997">
    <property type="component" value="Unassembled WGS sequence"/>
</dbReference>